<dbReference type="Pfam" id="PF01925">
    <property type="entry name" value="TauE"/>
    <property type="match status" value="1"/>
</dbReference>
<protein>
    <recommendedName>
        <fullName evidence="6">Probable membrane transporter protein</fullName>
    </recommendedName>
</protein>
<evidence type="ECO:0000256" key="2">
    <source>
        <dbReference type="ARBA" id="ARBA00009142"/>
    </source>
</evidence>
<organism evidence="7 8">
    <name type="scientific">Sinobacterium caligoides</name>
    <dbReference type="NCBI Taxonomy" id="933926"/>
    <lineage>
        <taxon>Bacteria</taxon>
        <taxon>Pseudomonadati</taxon>
        <taxon>Pseudomonadota</taxon>
        <taxon>Gammaproteobacteria</taxon>
        <taxon>Cellvibrionales</taxon>
        <taxon>Spongiibacteraceae</taxon>
        <taxon>Sinobacterium</taxon>
    </lineage>
</organism>
<feature type="transmembrane region" description="Helical" evidence="6">
    <location>
        <begin position="243"/>
        <end position="260"/>
    </location>
</feature>
<keyword evidence="6" id="KW-1003">Cell membrane</keyword>
<dbReference type="PANTHER" id="PTHR43483:SF3">
    <property type="entry name" value="MEMBRANE TRANSPORTER PROTEIN HI_0806-RELATED"/>
    <property type="match status" value="1"/>
</dbReference>
<feature type="transmembrane region" description="Helical" evidence="6">
    <location>
        <begin position="6"/>
        <end position="33"/>
    </location>
</feature>
<reference evidence="7 8" key="1">
    <citation type="submission" date="2018-11" db="EMBL/GenBank/DDBJ databases">
        <title>Genomic Encyclopedia of Type Strains, Phase IV (KMG-IV): sequencing the most valuable type-strain genomes for metagenomic binning, comparative biology and taxonomic classification.</title>
        <authorList>
            <person name="Goeker M."/>
        </authorList>
    </citation>
    <scope>NUCLEOTIDE SEQUENCE [LARGE SCALE GENOMIC DNA]</scope>
    <source>
        <strain evidence="7 8">DSM 100316</strain>
    </source>
</reference>
<evidence type="ECO:0000313" key="8">
    <source>
        <dbReference type="Proteomes" id="UP000275394"/>
    </source>
</evidence>
<feature type="transmembrane region" description="Helical" evidence="6">
    <location>
        <begin position="105"/>
        <end position="125"/>
    </location>
</feature>
<keyword evidence="5 6" id="KW-0472">Membrane</keyword>
<dbReference type="GO" id="GO:0005886">
    <property type="term" value="C:plasma membrane"/>
    <property type="evidence" value="ECO:0007669"/>
    <property type="project" value="UniProtKB-SubCell"/>
</dbReference>
<comment type="caution">
    <text evidence="7">The sequence shown here is derived from an EMBL/GenBank/DDBJ whole genome shotgun (WGS) entry which is preliminary data.</text>
</comment>
<name>A0A3N2DGD4_9GAMM</name>
<gene>
    <name evidence="7" type="ORF">EDC56_3082</name>
</gene>
<proteinExistence type="inferred from homology"/>
<comment type="similarity">
    <text evidence="2 6">Belongs to the 4-toluene sulfonate uptake permease (TSUP) (TC 2.A.102) family.</text>
</comment>
<evidence type="ECO:0000256" key="5">
    <source>
        <dbReference type="ARBA" id="ARBA00023136"/>
    </source>
</evidence>
<accession>A0A3N2DGD4</accession>
<keyword evidence="4 6" id="KW-1133">Transmembrane helix</keyword>
<evidence type="ECO:0000256" key="6">
    <source>
        <dbReference type="RuleBase" id="RU363041"/>
    </source>
</evidence>
<feature type="transmembrane region" description="Helical" evidence="6">
    <location>
        <begin position="79"/>
        <end position="98"/>
    </location>
</feature>
<feature type="transmembrane region" description="Helical" evidence="6">
    <location>
        <begin position="211"/>
        <end position="231"/>
    </location>
</feature>
<dbReference type="AlphaFoldDB" id="A0A3N2DGD4"/>
<keyword evidence="8" id="KW-1185">Reference proteome</keyword>
<feature type="transmembrane region" description="Helical" evidence="6">
    <location>
        <begin position="145"/>
        <end position="168"/>
    </location>
</feature>
<evidence type="ECO:0000313" key="7">
    <source>
        <dbReference type="EMBL" id="ROR98847.1"/>
    </source>
</evidence>
<evidence type="ECO:0000256" key="1">
    <source>
        <dbReference type="ARBA" id="ARBA00004141"/>
    </source>
</evidence>
<sequence>MVILVYLLIGAVAGLVAGLFGVGGGLIIVPVLVLAFSLQGMPADVLTHLAIGTSLATIIITSMSSVRTHHAKGAVDWPVFWRMAPGILLGAWLGAATAELLSGRFLQLAIGCFAVFVALQMSLSLRPRPARQLPAAPGLFVAGGLIGWVSAIFGIGGGSLSVPFYSWCNVQMQRAVATSSACGLPIAIAGAAGSIQQGWANPDLPAWSSGYVYWPAFVGIILTSTIFAKYGALLAHKLPPEKLKKVFALFLLLIGLQFIIRNL</sequence>
<evidence type="ECO:0000256" key="4">
    <source>
        <dbReference type="ARBA" id="ARBA00022989"/>
    </source>
</evidence>
<evidence type="ECO:0000256" key="3">
    <source>
        <dbReference type="ARBA" id="ARBA00022692"/>
    </source>
</evidence>
<dbReference type="EMBL" id="RKHR01000006">
    <property type="protein sequence ID" value="ROR98847.1"/>
    <property type="molecule type" value="Genomic_DNA"/>
</dbReference>
<dbReference type="Proteomes" id="UP000275394">
    <property type="component" value="Unassembled WGS sequence"/>
</dbReference>
<feature type="transmembrane region" description="Helical" evidence="6">
    <location>
        <begin position="45"/>
        <end position="67"/>
    </location>
</feature>
<keyword evidence="3 6" id="KW-0812">Transmembrane</keyword>
<dbReference type="OrthoDB" id="457670at2"/>
<dbReference type="PANTHER" id="PTHR43483">
    <property type="entry name" value="MEMBRANE TRANSPORTER PROTEIN HI_0806-RELATED"/>
    <property type="match status" value="1"/>
</dbReference>
<comment type="subcellular location">
    <subcellularLocation>
        <location evidence="6">Cell membrane</location>
        <topology evidence="6">Multi-pass membrane protein</topology>
    </subcellularLocation>
    <subcellularLocation>
        <location evidence="1">Membrane</location>
        <topology evidence="1">Multi-pass membrane protein</topology>
    </subcellularLocation>
</comment>
<dbReference type="InterPro" id="IPR002781">
    <property type="entry name" value="TM_pro_TauE-like"/>
</dbReference>
<dbReference type="RefSeq" id="WP_123713418.1">
    <property type="nucleotide sequence ID" value="NZ_RKHR01000006.1"/>
</dbReference>